<sequence length="58" mass="6206">MVEQTESGSEGGNVIDSKVIVLGIFHWRMTEVARARQSMLHCLTSTIACNRSARGGGG</sequence>
<name>A0A0C2YM57_9AGAM</name>
<organism evidence="1 2">
    <name type="scientific">Scleroderma citrinum Foug A</name>
    <dbReference type="NCBI Taxonomy" id="1036808"/>
    <lineage>
        <taxon>Eukaryota</taxon>
        <taxon>Fungi</taxon>
        <taxon>Dikarya</taxon>
        <taxon>Basidiomycota</taxon>
        <taxon>Agaricomycotina</taxon>
        <taxon>Agaricomycetes</taxon>
        <taxon>Agaricomycetidae</taxon>
        <taxon>Boletales</taxon>
        <taxon>Sclerodermatineae</taxon>
        <taxon>Sclerodermataceae</taxon>
        <taxon>Scleroderma</taxon>
    </lineage>
</organism>
<accession>A0A0C2YM57</accession>
<dbReference type="HOGENOM" id="CLU_2980416_0_0_1"/>
<dbReference type="EMBL" id="KN822318">
    <property type="protein sequence ID" value="KIM50853.1"/>
    <property type="molecule type" value="Genomic_DNA"/>
</dbReference>
<dbReference type="AlphaFoldDB" id="A0A0C2YM57"/>
<protein>
    <submittedName>
        <fullName evidence="1">Uncharacterized protein</fullName>
    </submittedName>
</protein>
<reference evidence="2" key="2">
    <citation type="submission" date="2015-01" db="EMBL/GenBank/DDBJ databases">
        <title>Evolutionary Origins and Diversification of the Mycorrhizal Mutualists.</title>
        <authorList>
            <consortium name="DOE Joint Genome Institute"/>
            <consortium name="Mycorrhizal Genomics Consortium"/>
            <person name="Kohler A."/>
            <person name="Kuo A."/>
            <person name="Nagy L.G."/>
            <person name="Floudas D."/>
            <person name="Copeland A."/>
            <person name="Barry K.W."/>
            <person name="Cichocki N."/>
            <person name="Veneault-Fourrey C."/>
            <person name="LaButti K."/>
            <person name="Lindquist E.A."/>
            <person name="Lipzen A."/>
            <person name="Lundell T."/>
            <person name="Morin E."/>
            <person name="Murat C."/>
            <person name="Riley R."/>
            <person name="Ohm R."/>
            <person name="Sun H."/>
            <person name="Tunlid A."/>
            <person name="Henrissat B."/>
            <person name="Grigoriev I.V."/>
            <person name="Hibbett D.S."/>
            <person name="Martin F."/>
        </authorList>
    </citation>
    <scope>NUCLEOTIDE SEQUENCE [LARGE SCALE GENOMIC DNA]</scope>
    <source>
        <strain evidence="2">Foug A</strain>
    </source>
</reference>
<proteinExistence type="predicted"/>
<keyword evidence="2" id="KW-1185">Reference proteome</keyword>
<reference evidence="1 2" key="1">
    <citation type="submission" date="2014-04" db="EMBL/GenBank/DDBJ databases">
        <authorList>
            <consortium name="DOE Joint Genome Institute"/>
            <person name="Kuo A."/>
            <person name="Kohler A."/>
            <person name="Nagy L.G."/>
            <person name="Floudas D."/>
            <person name="Copeland A."/>
            <person name="Barry K.W."/>
            <person name="Cichocki N."/>
            <person name="Veneault-Fourrey C."/>
            <person name="LaButti K."/>
            <person name="Lindquist E.A."/>
            <person name="Lipzen A."/>
            <person name="Lundell T."/>
            <person name="Morin E."/>
            <person name="Murat C."/>
            <person name="Sun H."/>
            <person name="Tunlid A."/>
            <person name="Henrissat B."/>
            <person name="Grigoriev I.V."/>
            <person name="Hibbett D.S."/>
            <person name="Martin F."/>
            <person name="Nordberg H.P."/>
            <person name="Cantor M.N."/>
            <person name="Hua S.X."/>
        </authorList>
    </citation>
    <scope>NUCLEOTIDE SEQUENCE [LARGE SCALE GENOMIC DNA]</scope>
    <source>
        <strain evidence="1 2">Foug A</strain>
    </source>
</reference>
<dbReference type="InParanoid" id="A0A0C2YM57"/>
<evidence type="ECO:0000313" key="2">
    <source>
        <dbReference type="Proteomes" id="UP000053989"/>
    </source>
</evidence>
<dbReference type="Proteomes" id="UP000053989">
    <property type="component" value="Unassembled WGS sequence"/>
</dbReference>
<gene>
    <name evidence="1" type="ORF">SCLCIDRAFT_751511</name>
</gene>
<evidence type="ECO:0000313" key="1">
    <source>
        <dbReference type="EMBL" id="KIM50853.1"/>
    </source>
</evidence>